<sequence>MIQLVTGCMAVLSVTSCATSESAAGAPLPTSSREGVSATVTPGPSAVEPTSNEKAVAWATNEMNVAASGANSPAEPGLLVAAESNKGALFVWETADDRFCHGVAFMPGMTTVACSSHPNSPPVEGKPRLVPLVRMMATGWNVVFGAERETVESVTCNGRSLQVRDVGVMANGRRTVHAIEFPDITVGKVSVQVRRGTRVVTEYLELEKAEKAGAQDLASCGPVNR</sequence>
<evidence type="ECO:0000256" key="1">
    <source>
        <dbReference type="SAM" id="MobiDB-lite"/>
    </source>
</evidence>
<accession>A0AB39T504</accession>
<evidence type="ECO:0000256" key="2">
    <source>
        <dbReference type="SAM" id="SignalP"/>
    </source>
</evidence>
<feature type="compositionally biased region" description="Polar residues" evidence="1">
    <location>
        <begin position="29"/>
        <end position="50"/>
    </location>
</feature>
<name>A0AB39T504_9ACTN</name>
<feature type="signal peptide" evidence="2">
    <location>
        <begin position="1"/>
        <end position="23"/>
    </location>
</feature>
<dbReference type="AlphaFoldDB" id="A0AB39T504"/>
<feature type="region of interest" description="Disordered" evidence="1">
    <location>
        <begin position="22"/>
        <end position="50"/>
    </location>
</feature>
<feature type="chain" id="PRO_5044210807" description="Lipoprotein" evidence="2">
    <location>
        <begin position="24"/>
        <end position="225"/>
    </location>
</feature>
<dbReference type="EMBL" id="CP163444">
    <property type="protein sequence ID" value="XDQ73972.1"/>
    <property type="molecule type" value="Genomic_DNA"/>
</dbReference>
<evidence type="ECO:0008006" key="4">
    <source>
        <dbReference type="Google" id="ProtNLM"/>
    </source>
</evidence>
<reference evidence="3" key="1">
    <citation type="submission" date="2024-07" db="EMBL/GenBank/DDBJ databases">
        <authorList>
            <person name="Yu S.T."/>
        </authorList>
    </citation>
    <scope>NUCLEOTIDE SEQUENCE</scope>
    <source>
        <strain evidence="3">R44</strain>
    </source>
</reference>
<dbReference type="RefSeq" id="WP_369146522.1">
    <property type="nucleotide sequence ID" value="NZ_CP163444.1"/>
</dbReference>
<evidence type="ECO:0000313" key="3">
    <source>
        <dbReference type="EMBL" id="XDQ73972.1"/>
    </source>
</evidence>
<gene>
    <name evidence="3" type="ORF">AB5J54_27170</name>
</gene>
<keyword evidence="2" id="KW-0732">Signal</keyword>
<proteinExistence type="predicted"/>
<organism evidence="3">
    <name type="scientific">Streptomyces sp. R44</name>
    <dbReference type="NCBI Taxonomy" id="3238633"/>
    <lineage>
        <taxon>Bacteria</taxon>
        <taxon>Bacillati</taxon>
        <taxon>Actinomycetota</taxon>
        <taxon>Actinomycetes</taxon>
        <taxon>Kitasatosporales</taxon>
        <taxon>Streptomycetaceae</taxon>
        <taxon>Streptomyces</taxon>
    </lineage>
</organism>
<protein>
    <recommendedName>
        <fullName evidence="4">Lipoprotein</fullName>
    </recommendedName>
</protein>